<dbReference type="AlphaFoldDB" id="A0A975BDZ1"/>
<dbReference type="InterPro" id="IPR036439">
    <property type="entry name" value="Dockerin_dom_sf"/>
</dbReference>
<keyword evidence="2" id="KW-1185">Reference proteome</keyword>
<accession>A0A975BDZ1</accession>
<dbReference type="GO" id="GO:0000272">
    <property type="term" value="P:polysaccharide catabolic process"/>
    <property type="evidence" value="ECO:0007669"/>
    <property type="project" value="InterPro"/>
</dbReference>
<dbReference type="SUPFAM" id="SSF63446">
    <property type="entry name" value="Type I dockerin domain"/>
    <property type="match status" value="1"/>
</dbReference>
<reference evidence="1" key="1">
    <citation type="journal article" date="2021" name="Microb. Physiol.">
        <title>Proteogenomic Insights into the Physiology of Marine, Sulfate-Reducing, Filamentous Desulfonema limicola and Desulfonema magnum.</title>
        <authorList>
            <person name="Schnaars V."/>
            <person name="Wohlbrand L."/>
            <person name="Scheve S."/>
            <person name="Hinrichs C."/>
            <person name="Reinhardt R."/>
            <person name="Rabus R."/>
        </authorList>
    </citation>
    <scope>NUCLEOTIDE SEQUENCE</scope>
    <source>
        <strain evidence="1">5ac10</strain>
    </source>
</reference>
<dbReference type="KEGG" id="dli:dnl_60140"/>
<organism evidence="1 2">
    <name type="scientific">Desulfonema limicola</name>
    <dbReference type="NCBI Taxonomy" id="45656"/>
    <lineage>
        <taxon>Bacteria</taxon>
        <taxon>Pseudomonadati</taxon>
        <taxon>Thermodesulfobacteriota</taxon>
        <taxon>Desulfobacteria</taxon>
        <taxon>Desulfobacterales</taxon>
        <taxon>Desulfococcaceae</taxon>
        <taxon>Desulfonema</taxon>
    </lineage>
</organism>
<proteinExistence type="predicted"/>
<evidence type="ECO:0000313" key="1">
    <source>
        <dbReference type="EMBL" id="QTA83601.1"/>
    </source>
</evidence>
<dbReference type="Gene3D" id="1.10.1330.10">
    <property type="entry name" value="Dockerin domain"/>
    <property type="match status" value="1"/>
</dbReference>
<dbReference type="EMBL" id="CP061799">
    <property type="protein sequence ID" value="QTA83601.1"/>
    <property type="molecule type" value="Genomic_DNA"/>
</dbReference>
<name>A0A975BDZ1_9BACT</name>
<gene>
    <name evidence="1" type="ORF">dnl_60140</name>
</gene>
<evidence type="ECO:0000313" key="2">
    <source>
        <dbReference type="Proteomes" id="UP000663720"/>
    </source>
</evidence>
<protein>
    <submittedName>
        <fullName evidence="1">Dockerin domain-containing protein</fullName>
    </submittedName>
</protein>
<dbReference type="Proteomes" id="UP000663720">
    <property type="component" value="Chromosome"/>
</dbReference>
<sequence>MKGFFDNFYIMLKIFINLSQNSCSKKSYASALGMSGLGSVNAGIVVRSPVKGDIDRNGLLQIDDAVKSLQIMTGLPLPAQSYAVDINRDGKIGIPETIFILQGIVSMQ</sequence>